<dbReference type="InterPro" id="IPR052336">
    <property type="entry name" value="MlaD_Phospholipid_Transporter"/>
</dbReference>
<organism evidence="3 4">
    <name type="scientific">Paraconexibacter antarcticus</name>
    <dbReference type="NCBI Taxonomy" id="2949664"/>
    <lineage>
        <taxon>Bacteria</taxon>
        <taxon>Bacillati</taxon>
        <taxon>Actinomycetota</taxon>
        <taxon>Thermoleophilia</taxon>
        <taxon>Solirubrobacterales</taxon>
        <taxon>Paraconexibacteraceae</taxon>
        <taxon>Paraconexibacter</taxon>
    </lineage>
</organism>
<protein>
    <submittedName>
        <fullName evidence="3">MlaD family protein</fullName>
    </submittedName>
</protein>
<dbReference type="PANTHER" id="PTHR33371:SF4">
    <property type="entry name" value="INTERMEMBRANE PHOSPHOLIPID TRANSPORT SYSTEM BINDING PROTEIN MLAD"/>
    <property type="match status" value="1"/>
</dbReference>
<proteinExistence type="predicted"/>
<dbReference type="Proteomes" id="UP001056035">
    <property type="component" value="Chromosome"/>
</dbReference>
<dbReference type="Pfam" id="PF02470">
    <property type="entry name" value="MlaD"/>
    <property type="match status" value="1"/>
</dbReference>
<sequence>MRKLIPAVLVAAVVVAAVLVLTGGGDKYVVYVKANDAGGILKNYNVKVGQVAAGKITKITLDKQDHAVLKMELDKGAYPIGEGASAAIRPVNLLGEKYVDLNPGDLSKPLKSGVTIPPTRTTTPVEIDDVLNTLDTDTRGAMGILVNEAGLAMAGRGADFNQTLSDLPPALDAAKRVVAQVDQENVKLGSLITQGDRVLVKVGPKANDLGDLVKSAGDALQSAAQRRKQLGATVQNAPAALDQLRTTLVKLQAASAQLSPAADDLKATAPQLDETLRRLPAFTNDANATLAELKRVSPQLSTLGRKSTPTLRVLRPTVDRLAKFSADIKPFVDVADAGGGLHNFLNFVNGWTSVTSQKDQLGHIFRLRPTLDATALTAVLERNGLAGLTGPTPSAQRTAAAPKRVAATPEPKKPSVPGLSKKLPANPVKPVTDQLDKALKDVTGAVGGLVGGLSGQKSSGPAPAASSGNAAGKILNYLLGP</sequence>
<dbReference type="InterPro" id="IPR003399">
    <property type="entry name" value="Mce/MlaD"/>
</dbReference>
<accession>A0ABY5DRM8</accession>
<name>A0ABY5DRM8_9ACTN</name>
<evidence type="ECO:0000313" key="3">
    <source>
        <dbReference type="EMBL" id="UTI63586.1"/>
    </source>
</evidence>
<gene>
    <name evidence="3" type="ORF">NBH00_19860</name>
</gene>
<reference evidence="3 4" key="1">
    <citation type="submission" date="2022-06" db="EMBL/GenBank/DDBJ databases">
        <title>Paraconexibacter antarcticus.</title>
        <authorList>
            <person name="Kim C.S."/>
        </authorList>
    </citation>
    <scope>NUCLEOTIDE SEQUENCE [LARGE SCALE GENOMIC DNA]</scope>
    <source>
        <strain evidence="3 4">02-257</strain>
    </source>
</reference>
<evidence type="ECO:0000313" key="4">
    <source>
        <dbReference type="Proteomes" id="UP001056035"/>
    </source>
</evidence>
<keyword evidence="4" id="KW-1185">Reference proteome</keyword>
<feature type="region of interest" description="Disordered" evidence="1">
    <location>
        <begin position="386"/>
        <end position="427"/>
    </location>
</feature>
<feature type="domain" description="Mce/MlaD" evidence="2">
    <location>
        <begin position="27"/>
        <end position="104"/>
    </location>
</feature>
<dbReference type="PANTHER" id="PTHR33371">
    <property type="entry name" value="INTERMEMBRANE PHOSPHOLIPID TRANSPORT SYSTEM BINDING PROTEIN MLAD-RELATED"/>
    <property type="match status" value="1"/>
</dbReference>
<evidence type="ECO:0000256" key="1">
    <source>
        <dbReference type="SAM" id="MobiDB-lite"/>
    </source>
</evidence>
<dbReference type="EMBL" id="CP098502">
    <property type="protein sequence ID" value="UTI63586.1"/>
    <property type="molecule type" value="Genomic_DNA"/>
</dbReference>
<evidence type="ECO:0000259" key="2">
    <source>
        <dbReference type="Pfam" id="PF02470"/>
    </source>
</evidence>
<dbReference type="RefSeq" id="WP_254570311.1">
    <property type="nucleotide sequence ID" value="NZ_CP098502.1"/>
</dbReference>